<protein>
    <submittedName>
        <fullName evidence="1">Uncharacterized protein</fullName>
    </submittedName>
</protein>
<reference evidence="1 2" key="1">
    <citation type="journal article" date="2011" name="J. Bacteriol.">
        <title>Genome analyses of icelandic strains of Sulfolobus islandicus, model organisms for genetic and virus-host interaction studies.</title>
        <authorList>
            <person name="Guo L."/>
            <person name="Brugger K."/>
            <person name="Liu C."/>
            <person name="Shah S.A."/>
            <person name="Zheng H."/>
            <person name="Zhu Y."/>
            <person name="Wang S."/>
            <person name="Lillestol R.K."/>
            <person name="Chen L."/>
            <person name="Frank J."/>
            <person name="Prangishvili D."/>
            <person name="Paulin L."/>
            <person name="She Q."/>
            <person name="Huang L."/>
            <person name="Garrett R.A."/>
        </authorList>
    </citation>
    <scope>NUCLEOTIDE SEQUENCE [LARGE SCALE GENOMIC DNA]</scope>
    <source>
        <strain evidence="1 2">REY15A</strain>
    </source>
</reference>
<dbReference type="KEGG" id="sir:SiRe_1103"/>
<dbReference type="HOGENOM" id="CLU_3283030_0_0_2"/>
<proteinExistence type="predicted"/>
<name>F0NHE9_SACI5</name>
<sequence length="42" mass="4553">MEAYDANEIYKTGVGVVVPPRFLRSVVILLGCAGVQEVGLWC</sequence>
<organism evidence="1 2">
    <name type="scientific">Saccharolobus islandicus (strain REY15A)</name>
    <name type="common">Sulfolobus islandicus</name>
    <dbReference type="NCBI Taxonomy" id="930945"/>
    <lineage>
        <taxon>Archaea</taxon>
        <taxon>Thermoproteota</taxon>
        <taxon>Thermoprotei</taxon>
        <taxon>Sulfolobales</taxon>
        <taxon>Sulfolobaceae</taxon>
        <taxon>Saccharolobus</taxon>
    </lineage>
</organism>
<evidence type="ECO:0000313" key="2">
    <source>
        <dbReference type="Proteomes" id="UP000002664"/>
    </source>
</evidence>
<gene>
    <name evidence="1" type="ordered locus">SiRe_1103</name>
</gene>
<evidence type="ECO:0000313" key="1">
    <source>
        <dbReference type="EMBL" id="ADX85170.1"/>
    </source>
</evidence>
<dbReference type="EMBL" id="CP002425">
    <property type="protein sequence ID" value="ADX85170.1"/>
    <property type="molecule type" value="Genomic_DNA"/>
</dbReference>
<keyword evidence="2" id="KW-1185">Reference proteome</keyword>
<dbReference type="Proteomes" id="UP000002664">
    <property type="component" value="Chromosome"/>
</dbReference>
<dbReference type="AlphaFoldDB" id="F0NHE9"/>
<accession>F0NHE9</accession>